<reference evidence="11 12" key="2">
    <citation type="submission" date="2019-01" db="EMBL/GenBank/DDBJ databases">
        <title>The decoding of complex shrimp genome reveals the adaptation for benthos swimmer, frequently molting mechanism and breeding impact on genome.</title>
        <authorList>
            <person name="Sun Y."/>
            <person name="Gao Y."/>
            <person name="Yu Y."/>
        </authorList>
    </citation>
    <scope>NUCLEOTIDE SEQUENCE [LARGE SCALE GENOMIC DNA]</scope>
    <source>
        <tissue evidence="11">Muscle</tissue>
    </source>
</reference>
<evidence type="ECO:0000256" key="3">
    <source>
        <dbReference type="ARBA" id="ARBA00022723"/>
    </source>
</evidence>
<evidence type="ECO:0000259" key="10">
    <source>
        <dbReference type="SMART" id="SM00829"/>
    </source>
</evidence>
<evidence type="ECO:0000256" key="5">
    <source>
        <dbReference type="ARBA" id="ARBA00023002"/>
    </source>
</evidence>
<dbReference type="Pfam" id="PF08240">
    <property type="entry name" value="ADH_N"/>
    <property type="match status" value="1"/>
</dbReference>
<evidence type="ECO:0000256" key="7">
    <source>
        <dbReference type="ARBA" id="ARBA00026132"/>
    </source>
</evidence>
<dbReference type="Pfam" id="PF00107">
    <property type="entry name" value="ADH_zinc_N"/>
    <property type="match status" value="1"/>
</dbReference>
<dbReference type="PANTHER" id="PTHR43161">
    <property type="entry name" value="SORBITOL DEHYDROGENASE"/>
    <property type="match status" value="1"/>
</dbReference>
<dbReference type="GO" id="GO:0008270">
    <property type="term" value="F:zinc ion binding"/>
    <property type="evidence" value="ECO:0007669"/>
    <property type="project" value="InterPro"/>
</dbReference>
<feature type="domain" description="Enoyl reductase (ER)" evidence="10">
    <location>
        <begin position="9"/>
        <end position="340"/>
    </location>
</feature>
<sequence length="347" mass="37266">MNRYPVLHGVNDLRMESHPIPALGPNEVLLRMSKVGLCGSDLSLMYKGKLGDYVMVPPLGVGHEASGVVTKCGSAVTTLKPGDRVAVEPGDPCGKCEFCRSGHYNNCVTASFHASPVPNPGCLALYFVHRADFCFKLPDNVTQEEGALIEPFAVAIHACRRARVTAGTTVLVCGAGPLGLLSLLAAKAMGATSILVTDVRPERLETARKMGANYTMLAGGADPQKEAKRIEEVMGCMPEVTLECTGVEVAFQTAIYATRSCGAVLMVGLPSVDLKLPIVHAGLREVDILGVFRYLNCYPIAIDLISKGVVDVKPLITHRFKFDEFQKAFEFFRNGTDGAIKCMISCD</sequence>
<dbReference type="Gene3D" id="3.90.180.10">
    <property type="entry name" value="Medium-chain alcohol dehydrogenases, catalytic domain"/>
    <property type="match status" value="1"/>
</dbReference>
<comment type="cofactor">
    <cofactor evidence="1 9">
        <name>Zn(2+)</name>
        <dbReference type="ChEBI" id="CHEBI:29105"/>
    </cofactor>
</comment>
<accession>A0A3R7M895</accession>
<protein>
    <recommendedName>
        <fullName evidence="7">Sorbitol dehydrogenase</fullName>
    </recommendedName>
    <alternativeName>
        <fullName evidence="8">Polyol dehydrogenase</fullName>
    </alternativeName>
</protein>
<evidence type="ECO:0000256" key="4">
    <source>
        <dbReference type="ARBA" id="ARBA00022833"/>
    </source>
</evidence>
<dbReference type="PROSITE" id="PS00059">
    <property type="entry name" value="ADH_ZINC"/>
    <property type="match status" value="1"/>
</dbReference>
<dbReference type="InterPro" id="IPR013149">
    <property type="entry name" value="ADH-like_C"/>
</dbReference>
<evidence type="ECO:0000256" key="1">
    <source>
        <dbReference type="ARBA" id="ARBA00001947"/>
    </source>
</evidence>
<dbReference type="Gene3D" id="3.40.50.720">
    <property type="entry name" value="NAD(P)-binding Rossmann-like Domain"/>
    <property type="match status" value="1"/>
</dbReference>
<evidence type="ECO:0000256" key="9">
    <source>
        <dbReference type="RuleBase" id="RU361277"/>
    </source>
</evidence>
<dbReference type="CDD" id="cd05285">
    <property type="entry name" value="sorbitol_DH"/>
    <property type="match status" value="1"/>
</dbReference>
<proteinExistence type="inferred from homology"/>
<dbReference type="FunFam" id="3.40.50.720:FF:000068">
    <property type="entry name" value="Sorbitol dehydrogenase"/>
    <property type="match status" value="1"/>
</dbReference>
<evidence type="ECO:0000256" key="8">
    <source>
        <dbReference type="ARBA" id="ARBA00032485"/>
    </source>
</evidence>
<dbReference type="InterPro" id="IPR020843">
    <property type="entry name" value="ER"/>
</dbReference>
<dbReference type="Proteomes" id="UP000283509">
    <property type="component" value="Unassembled WGS sequence"/>
</dbReference>
<dbReference type="AlphaFoldDB" id="A0A3R7M895"/>
<dbReference type="InterPro" id="IPR013154">
    <property type="entry name" value="ADH-like_N"/>
</dbReference>
<dbReference type="SUPFAM" id="SSF50129">
    <property type="entry name" value="GroES-like"/>
    <property type="match status" value="1"/>
</dbReference>
<dbReference type="PANTHER" id="PTHR43161:SF24">
    <property type="entry name" value="SORBITOL DEHYDROGENASE"/>
    <property type="match status" value="1"/>
</dbReference>
<reference evidence="11 12" key="1">
    <citation type="submission" date="2018-04" db="EMBL/GenBank/DDBJ databases">
        <authorList>
            <person name="Zhang X."/>
            <person name="Yuan J."/>
            <person name="Li F."/>
            <person name="Xiang J."/>
        </authorList>
    </citation>
    <scope>NUCLEOTIDE SEQUENCE [LARGE SCALE GENOMIC DNA]</scope>
    <source>
        <tissue evidence="11">Muscle</tissue>
    </source>
</reference>
<dbReference type="InterPro" id="IPR045306">
    <property type="entry name" value="SDH-like"/>
</dbReference>
<keyword evidence="12" id="KW-1185">Reference proteome</keyword>
<keyword evidence="4 9" id="KW-0862">Zinc</keyword>
<gene>
    <name evidence="11" type="ORF">C7M84_011993</name>
</gene>
<dbReference type="SUPFAM" id="SSF51735">
    <property type="entry name" value="NAD(P)-binding Rossmann-fold domains"/>
    <property type="match status" value="1"/>
</dbReference>
<evidence type="ECO:0000313" key="11">
    <source>
        <dbReference type="EMBL" id="ROT69778.1"/>
    </source>
</evidence>
<keyword evidence="5" id="KW-0560">Oxidoreductase</keyword>
<dbReference type="GO" id="GO:0006062">
    <property type="term" value="P:sorbitol catabolic process"/>
    <property type="evidence" value="ECO:0007669"/>
    <property type="project" value="TreeGrafter"/>
</dbReference>
<dbReference type="InterPro" id="IPR036291">
    <property type="entry name" value="NAD(P)-bd_dom_sf"/>
</dbReference>
<dbReference type="GO" id="GO:0003939">
    <property type="term" value="F:L-iditol 2-dehydrogenase (NAD+) activity"/>
    <property type="evidence" value="ECO:0007669"/>
    <property type="project" value="TreeGrafter"/>
</dbReference>
<dbReference type="InterPro" id="IPR002328">
    <property type="entry name" value="ADH_Zn_CS"/>
</dbReference>
<dbReference type="SMART" id="SM00829">
    <property type="entry name" value="PKS_ER"/>
    <property type="match status" value="1"/>
</dbReference>
<dbReference type="InterPro" id="IPR011032">
    <property type="entry name" value="GroES-like_sf"/>
</dbReference>
<evidence type="ECO:0000256" key="6">
    <source>
        <dbReference type="ARBA" id="ARBA00023027"/>
    </source>
</evidence>
<comment type="similarity">
    <text evidence="2 9">Belongs to the zinc-containing alcohol dehydrogenase family.</text>
</comment>
<dbReference type="EMBL" id="QCYY01002519">
    <property type="protein sequence ID" value="ROT69778.1"/>
    <property type="molecule type" value="Genomic_DNA"/>
</dbReference>
<comment type="caution">
    <text evidence="11">The sequence shown here is derived from an EMBL/GenBank/DDBJ whole genome shotgun (WGS) entry which is preliminary data.</text>
</comment>
<name>A0A3R7M895_PENVA</name>
<dbReference type="STRING" id="6689.A0A3R7M895"/>
<keyword evidence="3 9" id="KW-0479">Metal-binding</keyword>
<evidence type="ECO:0000313" key="12">
    <source>
        <dbReference type="Proteomes" id="UP000283509"/>
    </source>
</evidence>
<organism evidence="11 12">
    <name type="scientific">Penaeus vannamei</name>
    <name type="common">Whiteleg shrimp</name>
    <name type="synonym">Litopenaeus vannamei</name>
    <dbReference type="NCBI Taxonomy" id="6689"/>
    <lineage>
        <taxon>Eukaryota</taxon>
        <taxon>Metazoa</taxon>
        <taxon>Ecdysozoa</taxon>
        <taxon>Arthropoda</taxon>
        <taxon>Crustacea</taxon>
        <taxon>Multicrustacea</taxon>
        <taxon>Malacostraca</taxon>
        <taxon>Eumalacostraca</taxon>
        <taxon>Eucarida</taxon>
        <taxon>Decapoda</taxon>
        <taxon>Dendrobranchiata</taxon>
        <taxon>Penaeoidea</taxon>
        <taxon>Penaeidae</taxon>
        <taxon>Penaeus</taxon>
    </lineage>
</organism>
<evidence type="ECO:0000256" key="2">
    <source>
        <dbReference type="ARBA" id="ARBA00008072"/>
    </source>
</evidence>
<dbReference type="OrthoDB" id="1879366at2759"/>
<keyword evidence="6" id="KW-0520">NAD</keyword>